<dbReference type="RefSeq" id="NP_001079342.1">
    <property type="nucleotide sequence ID" value="NM_001085873.2"/>
</dbReference>
<evidence type="ECO:0000256" key="2">
    <source>
        <dbReference type="ARBA" id="ARBA00010012"/>
    </source>
</evidence>
<comment type="similarity">
    <text evidence="2">Belongs to the bombesin/neuromedin-B/ranatensin family.</text>
</comment>
<comment type="subcellular location">
    <subcellularLocation>
        <location evidence="1">Secreted</location>
    </subcellularLocation>
</comment>
<gene>
    <name evidence="8" type="primary">nmb.S</name>
    <name evidence="6" type="ORF">XELAEV_18020822mg</name>
</gene>
<evidence type="ECO:0000256" key="5">
    <source>
        <dbReference type="SAM" id="Phobius"/>
    </source>
</evidence>
<evidence type="ECO:0000256" key="4">
    <source>
        <dbReference type="ARBA" id="ARBA00022815"/>
    </source>
</evidence>
<dbReference type="GO" id="GO:0005576">
    <property type="term" value="C:extracellular region"/>
    <property type="evidence" value="ECO:0007669"/>
    <property type="project" value="UniProtKB-SubCell"/>
</dbReference>
<dbReference type="Pfam" id="PF02044">
    <property type="entry name" value="Bombesin"/>
    <property type="match status" value="1"/>
</dbReference>
<dbReference type="OrthoDB" id="9535999at2759"/>
<protein>
    <recommendedName>
        <fullName evidence="9">Neuromedin-B</fullName>
    </recommendedName>
</protein>
<keyword evidence="5" id="KW-0472">Membrane</keyword>
<dbReference type="SMR" id="A0A974D7N4"/>
<dbReference type="KEGG" id="xla:378672"/>
<dbReference type="CTD" id="378672"/>
<sequence>MSAVPLTRMLPLRFLTHLLLLSFIPLYFCMEFSEDARNIEKIRRGNQWAIGHFMGKKSLQDTYNPSEQDMDSEDFRPRIIEMIRGTFRQEPIRALSPRKQDEIQWMLKKIMDDYIKTTQK</sequence>
<keyword evidence="3" id="KW-0964">Secreted</keyword>
<dbReference type="GeneID" id="378672"/>
<evidence type="ECO:0000256" key="1">
    <source>
        <dbReference type="ARBA" id="ARBA00004613"/>
    </source>
</evidence>
<dbReference type="EMBL" id="CM004471">
    <property type="protein sequence ID" value="OCT87128.1"/>
    <property type="molecule type" value="Genomic_DNA"/>
</dbReference>
<evidence type="ECO:0008006" key="9">
    <source>
        <dbReference type="Google" id="ProtNLM"/>
    </source>
</evidence>
<feature type="transmembrane region" description="Helical" evidence="5">
    <location>
        <begin position="12"/>
        <end position="30"/>
    </location>
</feature>
<name>A0A974D7N4_XENLA</name>
<dbReference type="AlphaFoldDB" id="A0A974D7N4"/>
<dbReference type="PROSITE" id="PS00257">
    <property type="entry name" value="BOMBESIN"/>
    <property type="match status" value="1"/>
</dbReference>
<evidence type="ECO:0000313" key="8">
    <source>
        <dbReference type="Xenbase" id="XB-GENE-5967572"/>
    </source>
</evidence>
<dbReference type="GO" id="GO:0007218">
    <property type="term" value="P:neuropeptide signaling pathway"/>
    <property type="evidence" value="ECO:0007669"/>
    <property type="project" value="InterPro"/>
</dbReference>
<keyword evidence="5" id="KW-1133">Transmembrane helix</keyword>
<organism evidence="6 7">
    <name type="scientific">Xenopus laevis</name>
    <name type="common">African clawed frog</name>
    <dbReference type="NCBI Taxonomy" id="8355"/>
    <lineage>
        <taxon>Eukaryota</taxon>
        <taxon>Metazoa</taxon>
        <taxon>Chordata</taxon>
        <taxon>Craniata</taxon>
        <taxon>Vertebrata</taxon>
        <taxon>Euteleostomi</taxon>
        <taxon>Amphibia</taxon>
        <taxon>Batrachia</taxon>
        <taxon>Anura</taxon>
        <taxon>Pipoidea</taxon>
        <taxon>Pipidae</taxon>
        <taxon>Xenopodinae</taxon>
        <taxon>Xenopus</taxon>
        <taxon>Xenopus</taxon>
    </lineage>
</organism>
<dbReference type="Xenbase" id="XB-GENE-5967572">
    <property type="gene designation" value="nmb.S"/>
</dbReference>
<keyword evidence="4" id="KW-0027">Amidation</keyword>
<dbReference type="InterPro" id="IPR000874">
    <property type="entry name" value="Bombesin"/>
</dbReference>
<evidence type="ECO:0000313" key="6">
    <source>
        <dbReference type="EMBL" id="OCT87128.1"/>
    </source>
</evidence>
<proteinExistence type="inferred from homology"/>
<dbReference type="AGR" id="Xenbase:XB-GENE-5967572"/>
<evidence type="ECO:0000313" key="7">
    <source>
        <dbReference type="Proteomes" id="UP000694892"/>
    </source>
</evidence>
<reference evidence="7" key="1">
    <citation type="journal article" date="2016" name="Nature">
        <title>Genome evolution in the allotetraploid frog Xenopus laevis.</title>
        <authorList>
            <person name="Session A.M."/>
            <person name="Uno Y."/>
            <person name="Kwon T."/>
            <person name="Chapman J.A."/>
            <person name="Toyoda A."/>
            <person name="Takahashi S."/>
            <person name="Fukui A."/>
            <person name="Hikosaka A."/>
            <person name="Suzuki A."/>
            <person name="Kondo M."/>
            <person name="van Heeringen S.J."/>
            <person name="Quigley I."/>
            <person name="Heinz S."/>
            <person name="Ogino H."/>
            <person name="Ochi H."/>
            <person name="Hellsten U."/>
            <person name="Lyons J.B."/>
            <person name="Simakov O."/>
            <person name="Putnam N."/>
            <person name="Stites J."/>
            <person name="Kuroki Y."/>
            <person name="Tanaka T."/>
            <person name="Michiue T."/>
            <person name="Watanabe M."/>
            <person name="Bogdanovic O."/>
            <person name="Lister R."/>
            <person name="Georgiou G."/>
            <person name="Paranjpe S.S."/>
            <person name="van Kruijsbergen I."/>
            <person name="Shu S."/>
            <person name="Carlson J."/>
            <person name="Kinoshita T."/>
            <person name="Ohta Y."/>
            <person name="Mawaribuchi S."/>
            <person name="Jenkins J."/>
            <person name="Grimwood J."/>
            <person name="Schmutz J."/>
            <person name="Mitros T."/>
            <person name="Mozaffari S.V."/>
            <person name="Suzuki Y."/>
            <person name="Haramoto Y."/>
            <person name="Yamamoto T.S."/>
            <person name="Takagi C."/>
            <person name="Heald R."/>
            <person name="Miller K."/>
            <person name="Haudenschild C."/>
            <person name="Kitzman J."/>
            <person name="Nakayama T."/>
            <person name="Izutsu Y."/>
            <person name="Robert J."/>
            <person name="Fortriede J."/>
            <person name="Burns K."/>
            <person name="Lotay V."/>
            <person name="Karimi K."/>
            <person name="Yasuoka Y."/>
            <person name="Dichmann D.S."/>
            <person name="Flajnik M.F."/>
            <person name="Houston D.W."/>
            <person name="Shendure J."/>
            <person name="DuPasquier L."/>
            <person name="Vize P.D."/>
            <person name="Zorn A.M."/>
            <person name="Ito M."/>
            <person name="Marcotte E.M."/>
            <person name="Wallingford J.B."/>
            <person name="Ito Y."/>
            <person name="Asashima M."/>
            <person name="Ueno N."/>
            <person name="Matsuda Y."/>
            <person name="Veenstra G.J."/>
            <person name="Fujiyama A."/>
            <person name="Harland R.M."/>
            <person name="Taira M."/>
            <person name="Rokhsar D.S."/>
        </authorList>
    </citation>
    <scope>NUCLEOTIDE SEQUENCE [LARGE SCALE GENOMIC DNA]</scope>
    <source>
        <strain evidence="7">J</strain>
    </source>
</reference>
<accession>A0A974D7N4</accession>
<evidence type="ECO:0000256" key="3">
    <source>
        <dbReference type="ARBA" id="ARBA00022525"/>
    </source>
</evidence>
<keyword evidence="5" id="KW-0812">Transmembrane</keyword>
<dbReference type="Proteomes" id="UP000694892">
    <property type="component" value="Chromosome 3S"/>
</dbReference>